<gene>
    <name evidence="20" type="ORF">WR25_06392</name>
</gene>
<dbReference type="PROSITE" id="PS00028">
    <property type="entry name" value="ZINC_FINGER_C2H2_1"/>
    <property type="match status" value="2"/>
</dbReference>
<evidence type="ECO:0000313" key="21">
    <source>
        <dbReference type="Proteomes" id="UP000218231"/>
    </source>
</evidence>
<evidence type="ECO:0000256" key="1">
    <source>
        <dbReference type="ARBA" id="ARBA00001936"/>
    </source>
</evidence>
<dbReference type="Gene3D" id="3.30.160.60">
    <property type="entry name" value="Classic Zinc Finger"/>
    <property type="match status" value="2"/>
</dbReference>
<evidence type="ECO:0000256" key="4">
    <source>
        <dbReference type="ARBA" id="ARBA00012513"/>
    </source>
</evidence>
<evidence type="ECO:0000256" key="11">
    <source>
        <dbReference type="ARBA" id="ARBA00022842"/>
    </source>
</evidence>
<dbReference type="PANTHER" id="PTHR24346:SF94">
    <property type="entry name" value="NON-SPECIFIC SERINE_THREONINE PROTEIN KINASE"/>
    <property type="match status" value="1"/>
</dbReference>
<keyword evidence="10 16" id="KW-0067">ATP-binding</keyword>
<dbReference type="SUPFAM" id="SSF57667">
    <property type="entry name" value="beta-beta-alpha zinc fingers"/>
    <property type="match status" value="1"/>
</dbReference>
<feature type="compositionally biased region" description="Low complexity" evidence="17">
    <location>
        <begin position="238"/>
        <end position="251"/>
    </location>
</feature>
<evidence type="ECO:0000259" key="18">
    <source>
        <dbReference type="PROSITE" id="PS50011"/>
    </source>
</evidence>
<keyword evidence="15" id="KW-0862">Zinc</keyword>
<feature type="binding site" evidence="16">
    <location>
        <position position="570"/>
    </location>
    <ligand>
        <name>ATP</name>
        <dbReference type="ChEBI" id="CHEBI:30616"/>
    </ligand>
</feature>
<keyword evidence="12" id="KW-0464">Manganese</keyword>
<feature type="region of interest" description="Disordered" evidence="17">
    <location>
        <begin position="403"/>
        <end position="442"/>
    </location>
</feature>
<keyword evidence="8 16" id="KW-0547">Nucleotide-binding</keyword>
<dbReference type="EMBL" id="LIAE01006319">
    <property type="protein sequence ID" value="PAV91407.1"/>
    <property type="molecule type" value="Genomic_DNA"/>
</dbReference>
<dbReference type="Gene3D" id="3.30.200.20">
    <property type="entry name" value="Phosphorylase Kinase, domain 1"/>
    <property type="match status" value="1"/>
</dbReference>
<proteinExistence type="inferred from homology"/>
<dbReference type="GO" id="GO:0004674">
    <property type="term" value="F:protein serine/threonine kinase activity"/>
    <property type="evidence" value="ECO:0007669"/>
    <property type="project" value="UniProtKB-KW"/>
</dbReference>
<feature type="domain" description="Protein kinase" evidence="18">
    <location>
        <begin position="532"/>
        <end position="795"/>
    </location>
</feature>
<feature type="domain" description="C2H2-type" evidence="19">
    <location>
        <begin position="107"/>
        <end position="135"/>
    </location>
</feature>
<keyword evidence="9" id="KW-0418">Kinase</keyword>
<dbReference type="InterPro" id="IPR011009">
    <property type="entry name" value="Kinase-like_dom_sf"/>
</dbReference>
<evidence type="ECO:0000256" key="10">
    <source>
        <dbReference type="ARBA" id="ARBA00022840"/>
    </source>
</evidence>
<comment type="catalytic activity">
    <reaction evidence="14">
        <text>L-seryl-[protein] + ATP = O-phospho-L-seryl-[protein] + ADP + H(+)</text>
        <dbReference type="Rhea" id="RHEA:17989"/>
        <dbReference type="Rhea" id="RHEA-COMP:9863"/>
        <dbReference type="Rhea" id="RHEA-COMP:11604"/>
        <dbReference type="ChEBI" id="CHEBI:15378"/>
        <dbReference type="ChEBI" id="CHEBI:29999"/>
        <dbReference type="ChEBI" id="CHEBI:30616"/>
        <dbReference type="ChEBI" id="CHEBI:83421"/>
        <dbReference type="ChEBI" id="CHEBI:456216"/>
        <dbReference type="EC" id="2.7.11.1"/>
    </reaction>
</comment>
<evidence type="ECO:0000256" key="13">
    <source>
        <dbReference type="ARBA" id="ARBA00047899"/>
    </source>
</evidence>
<keyword evidence="15" id="KW-0863">Zinc-finger</keyword>
<evidence type="ECO:0000256" key="14">
    <source>
        <dbReference type="ARBA" id="ARBA00048679"/>
    </source>
</evidence>
<feature type="domain" description="C2H2-type" evidence="19">
    <location>
        <begin position="79"/>
        <end position="106"/>
    </location>
</feature>
<evidence type="ECO:0000256" key="17">
    <source>
        <dbReference type="SAM" id="MobiDB-lite"/>
    </source>
</evidence>
<dbReference type="InterPro" id="IPR008271">
    <property type="entry name" value="Ser/Thr_kinase_AS"/>
</dbReference>
<feature type="compositionally biased region" description="Polar residues" evidence="17">
    <location>
        <begin position="428"/>
        <end position="442"/>
    </location>
</feature>
<protein>
    <recommendedName>
        <fullName evidence="4">non-specific serine/threonine protein kinase</fullName>
        <ecNumber evidence="4">2.7.11.1</ecNumber>
    </recommendedName>
</protein>
<evidence type="ECO:0000256" key="5">
    <source>
        <dbReference type="ARBA" id="ARBA00022527"/>
    </source>
</evidence>
<dbReference type="SUPFAM" id="SSF56112">
    <property type="entry name" value="Protein kinase-like (PK-like)"/>
    <property type="match status" value="1"/>
</dbReference>
<evidence type="ECO:0000256" key="16">
    <source>
        <dbReference type="PROSITE-ProRule" id="PRU10141"/>
    </source>
</evidence>
<evidence type="ECO:0000256" key="2">
    <source>
        <dbReference type="ARBA" id="ARBA00001946"/>
    </source>
</evidence>
<comment type="cofactor">
    <cofactor evidence="2">
        <name>Mg(2+)</name>
        <dbReference type="ChEBI" id="CHEBI:18420"/>
    </cofactor>
</comment>
<keyword evidence="5" id="KW-0723">Serine/threonine-protein kinase</keyword>
<evidence type="ECO:0000256" key="8">
    <source>
        <dbReference type="ARBA" id="ARBA00022741"/>
    </source>
</evidence>
<keyword evidence="7" id="KW-0479">Metal-binding</keyword>
<feature type="region of interest" description="Disordered" evidence="17">
    <location>
        <begin position="235"/>
        <end position="258"/>
    </location>
</feature>
<organism evidence="20 21">
    <name type="scientific">Diploscapter pachys</name>
    <dbReference type="NCBI Taxonomy" id="2018661"/>
    <lineage>
        <taxon>Eukaryota</taxon>
        <taxon>Metazoa</taxon>
        <taxon>Ecdysozoa</taxon>
        <taxon>Nematoda</taxon>
        <taxon>Chromadorea</taxon>
        <taxon>Rhabditida</taxon>
        <taxon>Rhabditina</taxon>
        <taxon>Rhabditomorpha</taxon>
        <taxon>Rhabditoidea</taxon>
        <taxon>Rhabditidae</taxon>
        <taxon>Diploscapter</taxon>
    </lineage>
</organism>
<sequence>MVLYKSVMYGSAGMTSSKTVSATVKSPVNSKQNIGTSKAKRVLYVSTQPGPHYVREETVVSSEPDPNLVSDQVKAKRQWPCPDCSKVLSSKRSYNEHRNIHTDSRPFACDFCEYAAASQMTLRRHKLRNHTARHEWGYRCPYCEEIYMEPASYQQHVQTKHINQSATYGCPHSDCNFTTKCFRHFQEHLMKHINADTTMNGVTKISMSKQNLSRYLIDDEYGIGYRPNRTIVLKRNPESLSPPSNPSGSNSHIPESSVNPQFINLRSSYNNPEQSNPQVIRARLVPRHDIKIEPNRGQGNYEYFQSGQDSDKSEENFYDLESYSEAPPILEQEASFTEIIDNCLQTEVKTMDDHGHQNGANGGDVHNALNVHNNHDTNDVHKAPKQLQSSLTGNLRITIDDEAVEQNSELEMETGSESVFERDESENPGESSQAGPKFNKNNIKVDRKDLKLSVGASDSEEEDMTDEQRMKQLQEWHQQNRLNDFDMDLDPAVTADRITSILKGDIIFDAMPPENFVEEIYSVKAPKIIRKYLFGDVIGKGSYARVKEVVEVDTLTRRAIKIIKEQRIRKIPNGHENVMREIQILRKVQHLNVIKLIEVFSDPTRGKMYVVMEYCIGSLQQTIDGEAEKRLGEPEAHNYFKQLIAGLVYLHSLGIIHKDIKPGNLLLSTDLTLKISDFGVAEELSPFQGNDFCQTVQGTPKFQAPELVSGNSEFYYGHKADVWACGVTLYNMVSGLYPFEGEVIMRLFDNIASAPLEMPQNVKIEKHLEELLRGMMEKDPLKRWSTEKIQHSQWFRHKLTRDLTYYKSQACYDADPRRPTTVHPALVELFGPDPAQSDSQEGDNGTLPKSGLSDTSMRGFINDDAVMEDSEVPTSQITPTPRILLPPDGVVLGSTFLAARSTTEPQLLELLSIQYRALIPAFSADNADQTFVSSF</sequence>
<dbReference type="PANTHER" id="PTHR24346">
    <property type="entry name" value="MAP/MICROTUBULE AFFINITY-REGULATING KINASE"/>
    <property type="match status" value="1"/>
</dbReference>
<dbReference type="PROSITE" id="PS50157">
    <property type="entry name" value="ZINC_FINGER_C2H2_2"/>
    <property type="match status" value="2"/>
</dbReference>
<feature type="region of interest" description="Disordered" evidence="17">
    <location>
        <begin position="829"/>
        <end position="856"/>
    </location>
</feature>
<dbReference type="PROSITE" id="PS00108">
    <property type="entry name" value="PROTEIN_KINASE_ST"/>
    <property type="match status" value="1"/>
</dbReference>
<dbReference type="PROSITE" id="PS00107">
    <property type="entry name" value="PROTEIN_KINASE_ATP"/>
    <property type="match status" value="1"/>
</dbReference>
<dbReference type="GO" id="GO:0005737">
    <property type="term" value="C:cytoplasm"/>
    <property type="evidence" value="ECO:0007669"/>
    <property type="project" value="TreeGrafter"/>
</dbReference>
<dbReference type="FunFam" id="1.10.510.10:FF:001234">
    <property type="entry name" value="Serine/threonine-protein kinase par-4"/>
    <property type="match status" value="1"/>
</dbReference>
<feature type="region of interest" description="Disordered" evidence="17">
    <location>
        <begin position="292"/>
        <end position="312"/>
    </location>
</feature>
<dbReference type="STRING" id="2018661.A0A2A2LZK6"/>
<dbReference type="Gene3D" id="1.10.510.10">
    <property type="entry name" value="Transferase(Phosphotransferase) domain 1"/>
    <property type="match status" value="1"/>
</dbReference>
<keyword evidence="11" id="KW-0460">Magnesium</keyword>
<dbReference type="SMART" id="SM00220">
    <property type="entry name" value="S_TKc"/>
    <property type="match status" value="1"/>
</dbReference>
<evidence type="ECO:0000256" key="15">
    <source>
        <dbReference type="PROSITE-ProRule" id="PRU00042"/>
    </source>
</evidence>
<dbReference type="EC" id="2.7.11.1" evidence="4"/>
<evidence type="ECO:0000256" key="3">
    <source>
        <dbReference type="ARBA" id="ARBA00009985"/>
    </source>
</evidence>
<evidence type="ECO:0000259" key="19">
    <source>
        <dbReference type="PROSITE" id="PS50157"/>
    </source>
</evidence>
<evidence type="ECO:0000256" key="7">
    <source>
        <dbReference type="ARBA" id="ARBA00022723"/>
    </source>
</evidence>
<accession>A0A2A2LZK6</accession>
<dbReference type="Proteomes" id="UP000218231">
    <property type="component" value="Unassembled WGS sequence"/>
</dbReference>
<dbReference type="AlphaFoldDB" id="A0A2A2LZK6"/>
<dbReference type="GO" id="GO:0035556">
    <property type="term" value="P:intracellular signal transduction"/>
    <property type="evidence" value="ECO:0007669"/>
    <property type="project" value="TreeGrafter"/>
</dbReference>
<reference evidence="20 21" key="1">
    <citation type="journal article" date="2017" name="Curr. Biol.">
        <title>Genome architecture and evolution of a unichromosomal asexual nematode.</title>
        <authorList>
            <person name="Fradin H."/>
            <person name="Zegar C."/>
            <person name="Gutwein M."/>
            <person name="Lucas J."/>
            <person name="Kovtun M."/>
            <person name="Corcoran D."/>
            <person name="Baugh L.R."/>
            <person name="Kiontke K."/>
            <person name="Gunsalus K."/>
            <person name="Fitch D.H."/>
            <person name="Piano F."/>
        </authorList>
    </citation>
    <scope>NUCLEOTIDE SEQUENCE [LARGE SCALE GENOMIC DNA]</scope>
    <source>
        <strain evidence="20">PF1309</strain>
    </source>
</reference>
<comment type="catalytic activity">
    <reaction evidence="13">
        <text>L-threonyl-[protein] + ATP = O-phospho-L-threonyl-[protein] + ADP + H(+)</text>
        <dbReference type="Rhea" id="RHEA:46608"/>
        <dbReference type="Rhea" id="RHEA-COMP:11060"/>
        <dbReference type="Rhea" id="RHEA-COMP:11605"/>
        <dbReference type="ChEBI" id="CHEBI:15378"/>
        <dbReference type="ChEBI" id="CHEBI:30013"/>
        <dbReference type="ChEBI" id="CHEBI:30616"/>
        <dbReference type="ChEBI" id="CHEBI:61977"/>
        <dbReference type="ChEBI" id="CHEBI:456216"/>
        <dbReference type="EC" id="2.7.11.1"/>
    </reaction>
</comment>
<dbReference type="InterPro" id="IPR036236">
    <property type="entry name" value="Znf_C2H2_sf"/>
</dbReference>
<name>A0A2A2LZK6_9BILA</name>
<dbReference type="GO" id="GO:0005524">
    <property type="term" value="F:ATP binding"/>
    <property type="evidence" value="ECO:0007669"/>
    <property type="project" value="UniProtKB-UniRule"/>
</dbReference>
<comment type="similarity">
    <text evidence="3">Belongs to the protein kinase superfamily. CAMK Ser/Thr protein kinase family. LKB1 subfamily.</text>
</comment>
<keyword evidence="21" id="KW-1185">Reference proteome</keyword>
<dbReference type="SMART" id="SM00355">
    <property type="entry name" value="ZnF_C2H2"/>
    <property type="match status" value="4"/>
</dbReference>
<comment type="cofactor">
    <cofactor evidence="1">
        <name>Mn(2+)</name>
        <dbReference type="ChEBI" id="CHEBI:29035"/>
    </cofactor>
</comment>
<dbReference type="InterPro" id="IPR000719">
    <property type="entry name" value="Prot_kinase_dom"/>
</dbReference>
<evidence type="ECO:0000313" key="20">
    <source>
        <dbReference type="EMBL" id="PAV91407.1"/>
    </source>
</evidence>
<dbReference type="GO" id="GO:0008270">
    <property type="term" value="F:zinc ion binding"/>
    <property type="evidence" value="ECO:0007669"/>
    <property type="project" value="UniProtKB-KW"/>
</dbReference>
<feature type="compositionally biased region" description="Acidic residues" evidence="17">
    <location>
        <begin position="403"/>
        <end position="414"/>
    </location>
</feature>
<dbReference type="InterPro" id="IPR013087">
    <property type="entry name" value="Znf_C2H2_type"/>
</dbReference>
<evidence type="ECO:0000256" key="12">
    <source>
        <dbReference type="ARBA" id="ARBA00023211"/>
    </source>
</evidence>
<keyword evidence="6" id="KW-0808">Transferase</keyword>
<dbReference type="InterPro" id="IPR017441">
    <property type="entry name" value="Protein_kinase_ATP_BS"/>
</dbReference>
<evidence type="ECO:0000256" key="6">
    <source>
        <dbReference type="ARBA" id="ARBA00022679"/>
    </source>
</evidence>
<dbReference type="Pfam" id="PF00069">
    <property type="entry name" value="Pkinase"/>
    <property type="match status" value="1"/>
</dbReference>
<evidence type="ECO:0000256" key="9">
    <source>
        <dbReference type="ARBA" id="ARBA00022777"/>
    </source>
</evidence>
<comment type="caution">
    <text evidence="20">The sequence shown here is derived from an EMBL/GenBank/DDBJ whole genome shotgun (WGS) entry which is preliminary data.</text>
</comment>
<dbReference type="PROSITE" id="PS50011">
    <property type="entry name" value="PROTEIN_KINASE_DOM"/>
    <property type="match status" value="1"/>
</dbReference>
<dbReference type="OrthoDB" id="68483at2759"/>